<proteinExistence type="predicted"/>
<evidence type="ECO:0000313" key="3">
    <source>
        <dbReference type="Proteomes" id="UP000717328"/>
    </source>
</evidence>
<dbReference type="Proteomes" id="UP000717328">
    <property type="component" value="Unassembled WGS sequence"/>
</dbReference>
<dbReference type="OrthoDB" id="544608at2759"/>
<keyword evidence="1" id="KW-0812">Transmembrane</keyword>
<evidence type="ECO:0000256" key="1">
    <source>
        <dbReference type="SAM" id="Phobius"/>
    </source>
</evidence>
<feature type="transmembrane region" description="Helical" evidence="1">
    <location>
        <begin position="21"/>
        <end position="40"/>
    </location>
</feature>
<dbReference type="PANTHER" id="PTHR34407:SF1">
    <property type="entry name" value="SGNH HYDROLASE-TYPE ESTERASE DOMAIN-CONTAINING PROTEIN"/>
    <property type="match status" value="1"/>
</dbReference>
<dbReference type="PANTHER" id="PTHR34407">
    <property type="entry name" value="EXPRESSED PROTEIN"/>
    <property type="match status" value="1"/>
</dbReference>
<protein>
    <submittedName>
        <fullName evidence="2">Uncharacterized protein</fullName>
    </submittedName>
</protein>
<dbReference type="AlphaFoldDB" id="A0A9P7GJH5"/>
<keyword evidence="1" id="KW-1133">Transmembrane helix</keyword>
<evidence type="ECO:0000313" key="2">
    <source>
        <dbReference type="EMBL" id="KAG5651156.1"/>
    </source>
</evidence>
<keyword evidence="1" id="KW-0472">Membrane</keyword>
<gene>
    <name evidence="2" type="ORF">H0H81_009648</name>
</gene>
<dbReference type="EMBL" id="JABCKI010000287">
    <property type="protein sequence ID" value="KAG5651156.1"/>
    <property type="molecule type" value="Genomic_DNA"/>
</dbReference>
<reference evidence="2" key="2">
    <citation type="submission" date="2021-10" db="EMBL/GenBank/DDBJ databases">
        <title>Phylogenomics reveals ancestral predisposition of the termite-cultivated fungus Termitomyces towards a domesticated lifestyle.</title>
        <authorList>
            <person name="Auxier B."/>
            <person name="Grum-Grzhimaylo A."/>
            <person name="Cardenas M.E."/>
            <person name="Lodge J.D."/>
            <person name="Laessoe T."/>
            <person name="Pedersen O."/>
            <person name="Smith M.E."/>
            <person name="Kuyper T.W."/>
            <person name="Franco-Molano E.A."/>
            <person name="Baroni T.J."/>
            <person name="Aanen D.K."/>
        </authorList>
    </citation>
    <scope>NUCLEOTIDE SEQUENCE</scope>
    <source>
        <strain evidence="2">D49</strain>
    </source>
</reference>
<organism evidence="2 3">
    <name type="scientific">Sphagnurus paluster</name>
    <dbReference type="NCBI Taxonomy" id="117069"/>
    <lineage>
        <taxon>Eukaryota</taxon>
        <taxon>Fungi</taxon>
        <taxon>Dikarya</taxon>
        <taxon>Basidiomycota</taxon>
        <taxon>Agaricomycotina</taxon>
        <taxon>Agaricomycetes</taxon>
        <taxon>Agaricomycetidae</taxon>
        <taxon>Agaricales</taxon>
        <taxon>Tricholomatineae</taxon>
        <taxon>Lyophyllaceae</taxon>
        <taxon>Sphagnurus</taxon>
    </lineage>
</organism>
<reference evidence="2" key="1">
    <citation type="submission" date="2021-02" db="EMBL/GenBank/DDBJ databases">
        <authorList>
            <person name="Nieuwenhuis M."/>
            <person name="Van De Peppel L.J.J."/>
        </authorList>
    </citation>
    <scope>NUCLEOTIDE SEQUENCE</scope>
    <source>
        <strain evidence="2">D49</strain>
    </source>
</reference>
<comment type="caution">
    <text evidence="2">The sequence shown here is derived from an EMBL/GenBank/DDBJ whole genome shotgun (WGS) entry which is preliminary data.</text>
</comment>
<keyword evidence="3" id="KW-1185">Reference proteome</keyword>
<dbReference type="CDD" id="cd00229">
    <property type="entry name" value="SGNH_hydrolase"/>
    <property type="match status" value="1"/>
</dbReference>
<name>A0A9P7GJH5_9AGAR</name>
<accession>A0A9P7GJH5</accession>
<sequence length="256" mass="28096">MGSNSEKGSRLSQRSFGVTNRIWLIVALFLFIVTFTHFALPTSTTTPPRPQFSTASLKAKNYLNASDTEPNPFDFCPVYGPADELAAQYGAQTLAKTRMHIGSSERIQRVLQRALAGQPVTISILGGSVSACHGAGDDPVSPKCYPSRFFEWWNSVFPHPATELTNGAMRRTNSGYFGYCNAHHIPDVTDLVIIELDSEDSNGDPDMMENFETLVRSILIRPDHPAVLLLGHFSPQVHTAHGFAGPDHLHNAVAQF</sequence>
<dbReference type="SUPFAM" id="SSF52266">
    <property type="entry name" value="SGNH hydrolase"/>
    <property type="match status" value="1"/>
</dbReference>